<sequence>MSRILAVTDMSALFTAPGAILTRQSPEFCQSVRVETLRYNPRELVCVHTRRNANSCRHQAGRDHRGAGARGSVRGSRYLEPRKPSKDRGFRGTDRDIGYNEDGMKVWLEVALTRVGLAQQARGRISLDLVRGSRARAASCYGTPFLRYGNAYQIDTLPAETTRTWLF</sequence>
<proteinExistence type="predicted"/>
<dbReference type="EMBL" id="MU167476">
    <property type="protein sequence ID" value="KAG0140098.1"/>
    <property type="molecule type" value="Genomic_DNA"/>
</dbReference>
<reference evidence="2" key="1">
    <citation type="submission" date="2013-11" db="EMBL/GenBank/DDBJ databases">
        <title>Genome sequence of the fusiform rust pathogen reveals effectors for host alternation and coevolution with pine.</title>
        <authorList>
            <consortium name="DOE Joint Genome Institute"/>
            <person name="Smith K."/>
            <person name="Pendleton A."/>
            <person name="Kubisiak T."/>
            <person name="Anderson C."/>
            <person name="Salamov A."/>
            <person name="Aerts A."/>
            <person name="Riley R."/>
            <person name="Clum A."/>
            <person name="Lindquist E."/>
            <person name="Ence D."/>
            <person name="Campbell M."/>
            <person name="Kronenberg Z."/>
            <person name="Feau N."/>
            <person name="Dhillon B."/>
            <person name="Hamelin R."/>
            <person name="Burleigh J."/>
            <person name="Smith J."/>
            <person name="Yandell M."/>
            <person name="Nelson C."/>
            <person name="Grigoriev I."/>
            <person name="Davis J."/>
        </authorList>
    </citation>
    <scope>NUCLEOTIDE SEQUENCE</scope>
    <source>
        <strain evidence="2">G11</strain>
    </source>
</reference>
<evidence type="ECO:0000256" key="1">
    <source>
        <dbReference type="SAM" id="MobiDB-lite"/>
    </source>
</evidence>
<name>A0A9P6N6M1_9BASI</name>
<comment type="caution">
    <text evidence="2">The sequence shown here is derived from an EMBL/GenBank/DDBJ whole genome shotgun (WGS) entry which is preliminary data.</text>
</comment>
<feature type="region of interest" description="Disordered" evidence="1">
    <location>
        <begin position="56"/>
        <end position="94"/>
    </location>
</feature>
<dbReference type="Proteomes" id="UP000886653">
    <property type="component" value="Unassembled WGS sequence"/>
</dbReference>
<protein>
    <submittedName>
        <fullName evidence="2">Uncharacterized protein</fullName>
    </submittedName>
</protein>
<accession>A0A9P6N6M1</accession>
<evidence type="ECO:0000313" key="2">
    <source>
        <dbReference type="EMBL" id="KAG0140098.1"/>
    </source>
</evidence>
<gene>
    <name evidence="2" type="ORF">CROQUDRAFT_100604</name>
</gene>
<organism evidence="2 3">
    <name type="scientific">Cronartium quercuum f. sp. fusiforme G11</name>
    <dbReference type="NCBI Taxonomy" id="708437"/>
    <lineage>
        <taxon>Eukaryota</taxon>
        <taxon>Fungi</taxon>
        <taxon>Dikarya</taxon>
        <taxon>Basidiomycota</taxon>
        <taxon>Pucciniomycotina</taxon>
        <taxon>Pucciniomycetes</taxon>
        <taxon>Pucciniales</taxon>
        <taxon>Coleosporiaceae</taxon>
        <taxon>Cronartium</taxon>
    </lineage>
</organism>
<feature type="compositionally biased region" description="Basic and acidic residues" evidence="1">
    <location>
        <begin position="77"/>
        <end position="94"/>
    </location>
</feature>
<dbReference type="AlphaFoldDB" id="A0A9P6N6M1"/>
<evidence type="ECO:0000313" key="3">
    <source>
        <dbReference type="Proteomes" id="UP000886653"/>
    </source>
</evidence>
<keyword evidence="3" id="KW-1185">Reference proteome</keyword>